<sequence length="1124" mass="123758">MKKRDRYQKSVCSGKAVFTIANFLMAIVVCLFYQVSTARAQQTGPAETVNGIITDASNGEPLPGVNISVKGTTTGTASDSNGAYSLEVASLADTLIFSFVGFETREIPIEGRSEINIELTPSAEALDEVVVTALGISRETRSLGYSVEEVSGDEISTTSLENVTSGLAGRVAGVTLNQTSGVGSSVSVVIRGLTSLTTDNQPLYVIDGVPMTSGLNNVSNMGDGNEVDYGNAISDLNPADIEDMTVLKGPSAAALYGSRAANGVVLITTKAGEEGQPQRVSFSSSNVFERPMEFLDFHYRYATGNRNALLDESSNYWAGPELDVGNEAVQWNSPLDENGNPIPMELRSYPDNMKNFLETGFTTSNNISLSGSTDGSVYRFSFNNMMHNGMIPNSNLKRNTFSSKYTRTISPNLSLDVNINYSRSGSDDRPSTASRDANPAEAIYTIPHTDIRDMEQYWEEGLEGIQQRSFDQGKDNPYFLAYGINNGFERDRIYGSVRLDWEILTGLSAFGRFSLNSRDETRETKIPWSYTEMEQGGYFYNELGGEEINTDFLVTYETRLNDFDFSVSGGGNYMIETSTRVNTGTSNNNRGLEVPNLYRISNIPSDVLSVNNSTSEKKIYSLYATGSIGFKDQLYLDLTARNDWSSTLPADNRSYFYPSASVSWLAQETLQLPDQVSMLKLRGGWAQVGNDADPYQLEPSLGVGNLPGFGLPSISMPTTLLNPDLKPEIATSVEGGMDLALFDNRLRFEGTYYTVENKNQILNVNTPASSGATSKLINAGIIESKGWELSFGATPVRTQDWIWDFQVNFTRNRTKLVELDDEIDRLQLWGANGGGAYTEVGEEIGNLYSSGYAKVDDPSSEYHNWPILGSNGYWQELSDPDDRIKVGNFNPWGIVGAQTSVSYKRFTLSANIDWRIGGDFISFTYRYGESDWKSQRQIDNMIPGGLYGTEELIELMKSDPERYIIPRNGNFPRVGGYTEETGGYYVDEGAPGYDGGFIPGVQEVDGEYVEHLGGEGTNYRPISTLYPWSFNQQVTFDASFVKLRDITLGYDIPSVPVVESMSVSVYARNLLLWTAAGIGIDPERAFTAQASPQGDTNMMFRQGLEWQNVLPHSMSLGFNVDINF</sequence>
<keyword evidence="2 8" id="KW-0813">Transport</keyword>
<name>A0A1M4YL18_9BACT</name>
<dbReference type="InterPro" id="IPR036942">
    <property type="entry name" value="Beta-barrel_TonB_sf"/>
</dbReference>
<dbReference type="Pfam" id="PF07715">
    <property type="entry name" value="Plug"/>
    <property type="match status" value="1"/>
</dbReference>
<feature type="domain" description="TonB-dependent receptor plug" evidence="12">
    <location>
        <begin position="141"/>
        <end position="264"/>
    </location>
</feature>
<dbReference type="InterPro" id="IPR037066">
    <property type="entry name" value="Plug_dom_sf"/>
</dbReference>
<evidence type="ECO:0000256" key="7">
    <source>
        <dbReference type="ARBA" id="ARBA00023237"/>
    </source>
</evidence>
<dbReference type="InterPro" id="IPR012910">
    <property type="entry name" value="Plug_dom"/>
</dbReference>
<evidence type="ECO:0000256" key="2">
    <source>
        <dbReference type="ARBA" id="ARBA00022448"/>
    </source>
</evidence>
<evidence type="ECO:0000259" key="11">
    <source>
        <dbReference type="Pfam" id="PF00593"/>
    </source>
</evidence>
<evidence type="ECO:0000256" key="5">
    <source>
        <dbReference type="ARBA" id="ARBA00023077"/>
    </source>
</evidence>
<dbReference type="InterPro" id="IPR039426">
    <property type="entry name" value="TonB-dep_rcpt-like"/>
</dbReference>
<keyword evidence="3 8" id="KW-1134">Transmembrane beta strand</keyword>
<dbReference type="Proteomes" id="UP000184041">
    <property type="component" value="Unassembled WGS sequence"/>
</dbReference>
<dbReference type="GO" id="GO:0009279">
    <property type="term" value="C:cell outer membrane"/>
    <property type="evidence" value="ECO:0007669"/>
    <property type="project" value="UniProtKB-SubCell"/>
</dbReference>
<evidence type="ECO:0000256" key="6">
    <source>
        <dbReference type="ARBA" id="ARBA00023136"/>
    </source>
</evidence>
<evidence type="ECO:0000259" key="12">
    <source>
        <dbReference type="Pfam" id="PF07715"/>
    </source>
</evidence>
<dbReference type="NCBIfam" id="TIGR04057">
    <property type="entry name" value="SusC_RagA_signa"/>
    <property type="match status" value="1"/>
</dbReference>
<dbReference type="InterPro" id="IPR023997">
    <property type="entry name" value="TonB-dep_OMP_SusC/RagA_CS"/>
</dbReference>
<evidence type="ECO:0000256" key="9">
    <source>
        <dbReference type="RuleBase" id="RU003357"/>
    </source>
</evidence>
<proteinExistence type="inferred from homology"/>
<reference evidence="13 14" key="1">
    <citation type="submission" date="2016-11" db="EMBL/GenBank/DDBJ databases">
        <authorList>
            <person name="Jaros S."/>
            <person name="Januszkiewicz K."/>
            <person name="Wedrychowicz H."/>
        </authorList>
    </citation>
    <scope>NUCLEOTIDE SEQUENCE [LARGE SCALE GENOMIC DNA]</scope>
    <source>
        <strain evidence="13 14">DSM 21986</strain>
    </source>
</reference>
<dbReference type="Gene3D" id="2.170.130.10">
    <property type="entry name" value="TonB-dependent receptor, plug domain"/>
    <property type="match status" value="1"/>
</dbReference>
<evidence type="ECO:0000256" key="8">
    <source>
        <dbReference type="PROSITE-ProRule" id="PRU01360"/>
    </source>
</evidence>
<evidence type="ECO:0000313" key="13">
    <source>
        <dbReference type="EMBL" id="SHF06378.1"/>
    </source>
</evidence>
<dbReference type="InterPro" id="IPR008969">
    <property type="entry name" value="CarboxyPept-like_regulatory"/>
</dbReference>
<feature type="transmembrane region" description="Helical" evidence="10">
    <location>
        <begin position="12"/>
        <end position="35"/>
    </location>
</feature>
<dbReference type="Gene3D" id="2.40.170.20">
    <property type="entry name" value="TonB-dependent receptor, beta-barrel domain"/>
    <property type="match status" value="1"/>
</dbReference>
<organism evidence="13 14">
    <name type="scientific">Fodinibius roseus</name>
    <dbReference type="NCBI Taxonomy" id="1194090"/>
    <lineage>
        <taxon>Bacteria</taxon>
        <taxon>Pseudomonadati</taxon>
        <taxon>Balneolota</taxon>
        <taxon>Balneolia</taxon>
        <taxon>Balneolales</taxon>
        <taxon>Balneolaceae</taxon>
        <taxon>Fodinibius</taxon>
    </lineage>
</organism>
<evidence type="ECO:0000256" key="3">
    <source>
        <dbReference type="ARBA" id="ARBA00022452"/>
    </source>
</evidence>
<dbReference type="InterPro" id="IPR000531">
    <property type="entry name" value="Beta-barrel_TonB"/>
</dbReference>
<dbReference type="Pfam" id="PF13715">
    <property type="entry name" value="CarbopepD_reg_2"/>
    <property type="match status" value="1"/>
</dbReference>
<keyword evidence="6 8" id="KW-0472">Membrane</keyword>
<dbReference type="EMBL" id="FQUS01000005">
    <property type="protein sequence ID" value="SHF06378.1"/>
    <property type="molecule type" value="Genomic_DNA"/>
</dbReference>
<accession>A0A1M4YL18</accession>
<gene>
    <name evidence="13" type="ORF">SAMN05443144_10593</name>
</gene>
<dbReference type="InterPro" id="IPR023996">
    <property type="entry name" value="TonB-dep_OMP_SusC/RagA"/>
</dbReference>
<keyword evidence="4 8" id="KW-0812">Transmembrane</keyword>
<comment type="similarity">
    <text evidence="8 9">Belongs to the TonB-dependent receptor family.</text>
</comment>
<keyword evidence="10" id="KW-1133">Transmembrane helix</keyword>
<evidence type="ECO:0000256" key="4">
    <source>
        <dbReference type="ARBA" id="ARBA00022692"/>
    </source>
</evidence>
<dbReference type="PROSITE" id="PS52016">
    <property type="entry name" value="TONB_DEPENDENT_REC_3"/>
    <property type="match status" value="1"/>
</dbReference>
<feature type="domain" description="TonB-dependent receptor-like beta-barrel" evidence="11">
    <location>
        <begin position="474"/>
        <end position="913"/>
    </location>
</feature>
<keyword evidence="7 8" id="KW-0998">Cell outer membrane</keyword>
<dbReference type="Gene3D" id="2.60.40.1120">
    <property type="entry name" value="Carboxypeptidase-like, regulatory domain"/>
    <property type="match status" value="1"/>
</dbReference>
<evidence type="ECO:0000256" key="1">
    <source>
        <dbReference type="ARBA" id="ARBA00004571"/>
    </source>
</evidence>
<dbReference type="AlphaFoldDB" id="A0A1M4YL18"/>
<keyword evidence="5 9" id="KW-0798">TonB box</keyword>
<dbReference type="SUPFAM" id="SSF49464">
    <property type="entry name" value="Carboxypeptidase regulatory domain-like"/>
    <property type="match status" value="1"/>
</dbReference>
<dbReference type="STRING" id="1194090.SAMN05443144_10593"/>
<dbReference type="RefSeq" id="WP_211483105.1">
    <property type="nucleotide sequence ID" value="NZ_FQUS01000005.1"/>
</dbReference>
<evidence type="ECO:0000256" key="10">
    <source>
        <dbReference type="SAM" id="Phobius"/>
    </source>
</evidence>
<dbReference type="Pfam" id="PF00593">
    <property type="entry name" value="TonB_dep_Rec_b-barrel"/>
    <property type="match status" value="1"/>
</dbReference>
<dbReference type="NCBIfam" id="TIGR04056">
    <property type="entry name" value="OMP_RagA_SusC"/>
    <property type="match status" value="1"/>
</dbReference>
<comment type="subcellular location">
    <subcellularLocation>
        <location evidence="1 8">Cell outer membrane</location>
        <topology evidence="1 8">Multi-pass membrane protein</topology>
    </subcellularLocation>
</comment>
<keyword evidence="14" id="KW-1185">Reference proteome</keyword>
<dbReference type="SUPFAM" id="SSF56935">
    <property type="entry name" value="Porins"/>
    <property type="match status" value="1"/>
</dbReference>
<protein>
    <submittedName>
        <fullName evidence="13">TonB-linked outer membrane protein, SusC/RagA family</fullName>
    </submittedName>
</protein>
<evidence type="ECO:0000313" key="14">
    <source>
        <dbReference type="Proteomes" id="UP000184041"/>
    </source>
</evidence>